<dbReference type="AlphaFoldDB" id="A0A0K6I128"/>
<dbReference type="EMBL" id="CYHF01000005">
    <property type="protein sequence ID" value="CUA96997.1"/>
    <property type="molecule type" value="Genomic_DNA"/>
</dbReference>
<feature type="chain" id="PRO_5005505131" description="Lipoprotein" evidence="2">
    <location>
        <begin position="18"/>
        <end position="102"/>
    </location>
</feature>
<gene>
    <name evidence="3" type="ORF">Ga0061069_10553</name>
</gene>
<keyword evidence="4" id="KW-1185">Reference proteome</keyword>
<dbReference type="RefSeq" id="WP_055450465.1">
    <property type="nucleotide sequence ID" value="NZ_CYHF01000005.1"/>
</dbReference>
<dbReference type="STRING" id="339866.GCA_001418255_01559"/>
<feature type="region of interest" description="Disordered" evidence="1">
    <location>
        <begin position="20"/>
        <end position="42"/>
    </location>
</feature>
<organism evidence="3 4">
    <name type="scientific">Thiomonas bhubaneswarensis</name>
    <dbReference type="NCBI Taxonomy" id="339866"/>
    <lineage>
        <taxon>Bacteria</taxon>
        <taxon>Pseudomonadati</taxon>
        <taxon>Pseudomonadota</taxon>
        <taxon>Betaproteobacteria</taxon>
        <taxon>Burkholderiales</taxon>
        <taxon>Thiomonas</taxon>
    </lineage>
</organism>
<evidence type="ECO:0000313" key="3">
    <source>
        <dbReference type="EMBL" id="CUA96997.1"/>
    </source>
</evidence>
<name>A0A0K6I128_9BURK</name>
<sequence>MKHSIALVALLSAGLLAGCGKSTPSVSSTTSSGPSPYSGHDQAWFVAHPKENDQENIWCKANNGYLNPLVKEQAKTYDPACDLAANAYYQRMQNAKTQPGAF</sequence>
<dbReference type="Proteomes" id="UP000183649">
    <property type="component" value="Unassembled WGS sequence"/>
</dbReference>
<accession>A0A0K6I128</accession>
<dbReference type="PROSITE" id="PS51257">
    <property type="entry name" value="PROKAR_LIPOPROTEIN"/>
    <property type="match status" value="1"/>
</dbReference>
<evidence type="ECO:0000313" key="4">
    <source>
        <dbReference type="Proteomes" id="UP000183649"/>
    </source>
</evidence>
<feature type="compositionally biased region" description="Low complexity" evidence="1">
    <location>
        <begin position="20"/>
        <end position="39"/>
    </location>
</feature>
<evidence type="ECO:0000256" key="1">
    <source>
        <dbReference type="SAM" id="MobiDB-lite"/>
    </source>
</evidence>
<feature type="signal peptide" evidence="2">
    <location>
        <begin position="1"/>
        <end position="17"/>
    </location>
</feature>
<evidence type="ECO:0008006" key="5">
    <source>
        <dbReference type="Google" id="ProtNLM"/>
    </source>
</evidence>
<reference evidence="4" key="1">
    <citation type="submission" date="2015-08" db="EMBL/GenBank/DDBJ databases">
        <authorList>
            <person name="Varghese N."/>
        </authorList>
    </citation>
    <scope>NUCLEOTIDE SEQUENCE [LARGE SCALE GENOMIC DNA]</scope>
    <source>
        <strain evidence="4">DSM 18181</strain>
    </source>
</reference>
<keyword evidence="2" id="KW-0732">Signal</keyword>
<protein>
    <recommendedName>
        <fullName evidence="5">Lipoprotein</fullName>
    </recommendedName>
</protein>
<evidence type="ECO:0000256" key="2">
    <source>
        <dbReference type="SAM" id="SignalP"/>
    </source>
</evidence>
<proteinExistence type="predicted"/>